<dbReference type="NCBIfam" id="TIGR01179">
    <property type="entry name" value="galE"/>
    <property type="match status" value="1"/>
</dbReference>
<evidence type="ECO:0000256" key="3">
    <source>
        <dbReference type="ARBA" id="ARBA00004947"/>
    </source>
</evidence>
<gene>
    <name evidence="14" type="primary">exoB</name>
    <name evidence="14" type="ORF">R50_0832</name>
</gene>
<accession>A0A6F8ZEP3</accession>
<keyword evidence="7" id="KW-0520">NAD</keyword>
<evidence type="ECO:0000256" key="7">
    <source>
        <dbReference type="ARBA" id="ARBA00023027"/>
    </source>
</evidence>
<name>A0A6F8ZEP3_9FIRM</name>
<dbReference type="Gene3D" id="3.90.25.10">
    <property type="entry name" value="UDP-galactose 4-epimerase, domain 1"/>
    <property type="match status" value="1"/>
</dbReference>
<dbReference type="EC" id="5.1.3.2" evidence="5"/>
<keyword evidence="15" id="KW-1185">Reference proteome</keyword>
<comment type="pathway">
    <text evidence="3">Carbohydrate metabolism; galactose metabolism.</text>
</comment>
<evidence type="ECO:0000256" key="8">
    <source>
        <dbReference type="ARBA" id="ARBA00023144"/>
    </source>
</evidence>
<dbReference type="PANTHER" id="PTHR43725:SF53">
    <property type="entry name" value="UDP-ARABINOSE 4-EPIMERASE 1"/>
    <property type="match status" value="1"/>
</dbReference>
<dbReference type="Gene3D" id="3.40.50.720">
    <property type="entry name" value="NAD(P)-binding Rossmann-like Domain"/>
    <property type="match status" value="1"/>
</dbReference>
<comment type="catalytic activity">
    <reaction evidence="1">
        <text>UDP-alpha-D-glucose = UDP-alpha-D-galactose</text>
        <dbReference type="Rhea" id="RHEA:22168"/>
        <dbReference type="ChEBI" id="CHEBI:58885"/>
        <dbReference type="ChEBI" id="CHEBI:66914"/>
        <dbReference type="EC" id="5.1.3.2"/>
    </reaction>
</comment>
<dbReference type="GO" id="GO:0033499">
    <property type="term" value="P:galactose catabolic process via UDP-galactose, Leloir pathway"/>
    <property type="evidence" value="ECO:0007669"/>
    <property type="project" value="TreeGrafter"/>
</dbReference>
<dbReference type="KEGG" id="hfv:R50_0832"/>
<dbReference type="GO" id="GO:0003978">
    <property type="term" value="F:UDP-glucose 4-epimerase activity"/>
    <property type="evidence" value="ECO:0007669"/>
    <property type="project" value="UniProtKB-EC"/>
</dbReference>
<protein>
    <recommendedName>
        <fullName evidence="6">UDP-glucose 4-epimerase</fullName>
        <ecNumber evidence="5">5.1.3.2</ecNumber>
    </recommendedName>
    <alternativeName>
        <fullName evidence="12">Galactowaldenase</fullName>
    </alternativeName>
    <alternativeName>
        <fullName evidence="11">UDP-galactose 4-epimerase</fullName>
    </alternativeName>
</protein>
<evidence type="ECO:0000256" key="12">
    <source>
        <dbReference type="ARBA" id="ARBA00033067"/>
    </source>
</evidence>
<evidence type="ECO:0000259" key="13">
    <source>
        <dbReference type="Pfam" id="PF01370"/>
    </source>
</evidence>
<evidence type="ECO:0000256" key="5">
    <source>
        <dbReference type="ARBA" id="ARBA00013189"/>
    </source>
</evidence>
<dbReference type="UniPathway" id="UPA00214"/>
<evidence type="ECO:0000256" key="4">
    <source>
        <dbReference type="ARBA" id="ARBA00007637"/>
    </source>
</evidence>
<evidence type="ECO:0000256" key="2">
    <source>
        <dbReference type="ARBA" id="ARBA00001911"/>
    </source>
</evidence>
<evidence type="ECO:0000313" key="14">
    <source>
        <dbReference type="EMBL" id="CAB1128338.1"/>
    </source>
</evidence>
<proteinExistence type="inferred from homology"/>
<keyword evidence="9 14" id="KW-0413">Isomerase</keyword>
<dbReference type="AlphaFoldDB" id="A0A6F8ZEP3"/>
<comment type="cofactor">
    <cofactor evidence="2">
        <name>NAD(+)</name>
        <dbReference type="ChEBI" id="CHEBI:57540"/>
    </cofactor>
</comment>
<keyword evidence="10" id="KW-0119">Carbohydrate metabolism</keyword>
<dbReference type="InterPro" id="IPR036291">
    <property type="entry name" value="NAD(P)-bd_dom_sf"/>
</dbReference>
<comment type="similarity">
    <text evidence="4">Belongs to the NAD(P)-dependent epimerase/dehydratase family.</text>
</comment>
<dbReference type="PANTHER" id="PTHR43725">
    <property type="entry name" value="UDP-GLUCOSE 4-EPIMERASE"/>
    <property type="match status" value="1"/>
</dbReference>
<dbReference type="Proteomes" id="UP000503399">
    <property type="component" value="Chromosome"/>
</dbReference>
<dbReference type="InterPro" id="IPR001509">
    <property type="entry name" value="Epimerase_deHydtase"/>
</dbReference>
<evidence type="ECO:0000256" key="6">
    <source>
        <dbReference type="ARBA" id="ARBA00018569"/>
    </source>
</evidence>
<evidence type="ECO:0000256" key="1">
    <source>
        <dbReference type="ARBA" id="ARBA00000083"/>
    </source>
</evidence>
<reference evidence="14 15" key="1">
    <citation type="submission" date="2020-02" db="EMBL/GenBank/DDBJ databases">
        <authorList>
            <person name="Hogendoorn C."/>
        </authorList>
    </citation>
    <scope>NUCLEOTIDE SEQUENCE [LARGE SCALE GENOMIC DNA]</scope>
    <source>
        <strain evidence="14">R501</strain>
    </source>
</reference>
<dbReference type="SUPFAM" id="SSF51735">
    <property type="entry name" value="NAD(P)-binding Rossmann-fold domains"/>
    <property type="match status" value="1"/>
</dbReference>
<evidence type="ECO:0000256" key="11">
    <source>
        <dbReference type="ARBA" id="ARBA00031367"/>
    </source>
</evidence>
<organism evidence="14 15">
    <name type="scientific">Candidatus Hydrogenisulfobacillus filiaventi</name>
    <dbReference type="NCBI Taxonomy" id="2707344"/>
    <lineage>
        <taxon>Bacteria</taxon>
        <taxon>Bacillati</taxon>
        <taxon>Bacillota</taxon>
        <taxon>Clostridia</taxon>
        <taxon>Eubacteriales</taxon>
        <taxon>Clostridiales Family XVII. Incertae Sedis</taxon>
        <taxon>Candidatus Hydrogenisulfobacillus</taxon>
    </lineage>
</organism>
<dbReference type="Pfam" id="PF01370">
    <property type="entry name" value="Epimerase"/>
    <property type="match status" value="1"/>
</dbReference>
<evidence type="ECO:0000313" key="15">
    <source>
        <dbReference type="Proteomes" id="UP000503399"/>
    </source>
</evidence>
<sequence length="324" mass="33803">MSGKPAVAVVTGGLGYIGQTLAAALQAQGMPVVAVDRRAVPAQVAGLEVWRGRVGDAGLWQALAARYRLRVVYHCAGLISVAESVAEPGPYFRENVSEGLAMLEALRGLGPVPVVFSSSAAVYGVPAAVPIPEEAPLAPVNPYGVTKRVFEEALAAYGRAYGLPWVALRYFNAAGTAYGVRERHEPETHVIPRMAAALQGGEAPVVFGTDYPTPDGSAVRDYIHVADLVDAHLKAAAYLEAGGPSLALNLGSGRGTSVLELAAALIRVSGRAAEPRRAPRRPGDPPALVAAIGRARQVLAWEPVRSADLEGLLAEVWADVSARA</sequence>
<keyword evidence="8" id="KW-0299">Galactose metabolism</keyword>
<feature type="domain" description="NAD-dependent epimerase/dehydratase" evidence="13">
    <location>
        <begin position="9"/>
        <end position="251"/>
    </location>
</feature>
<evidence type="ECO:0000256" key="10">
    <source>
        <dbReference type="ARBA" id="ARBA00023277"/>
    </source>
</evidence>
<dbReference type="InterPro" id="IPR005886">
    <property type="entry name" value="UDP_G4E"/>
</dbReference>
<dbReference type="EMBL" id="LR778114">
    <property type="protein sequence ID" value="CAB1128338.1"/>
    <property type="molecule type" value="Genomic_DNA"/>
</dbReference>
<evidence type="ECO:0000256" key="9">
    <source>
        <dbReference type="ARBA" id="ARBA00023235"/>
    </source>
</evidence>